<dbReference type="PANTHER" id="PTHR30026">
    <property type="entry name" value="OUTER MEMBRANE PROTEIN TOLC"/>
    <property type="match status" value="1"/>
</dbReference>
<dbReference type="GO" id="GO:0009279">
    <property type="term" value="C:cell outer membrane"/>
    <property type="evidence" value="ECO:0007669"/>
    <property type="project" value="UniProtKB-SubCell"/>
</dbReference>
<feature type="compositionally biased region" description="Pro residues" evidence="8">
    <location>
        <begin position="675"/>
        <end position="684"/>
    </location>
</feature>
<name>A0AAU7CBV2_9BACT</name>
<accession>A0AAU7CBV2</accession>
<keyword evidence="7" id="KW-0998">Cell outer membrane</keyword>
<dbReference type="GO" id="GO:0015562">
    <property type="term" value="F:efflux transmembrane transporter activity"/>
    <property type="evidence" value="ECO:0007669"/>
    <property type="project" value="InterPro"/>
</dbReference>
<comment type="subcellular location">
    <subcellularLocation>
        <location evidence="1">Cell outer membrane</location>
    </subcellularLocation>
</comment>
<evidence type="ECO:0000256" key="3">
    <source>
        <dbReference type="ARBA" id="ARBA00022448"/>
    </source>
</evidence>
<dbReference type="AlphaFoldDB" id="A0AAU7CBV2"/>
<proteinExistence type="inferred from homology"/>
<evidence type="ECO:0000256" key="4">
    <source>
        <dbReference type="ARBA" id="ARBA00022452"/>
    </source>
</evidence>
<dbReference type="InterPro" id="IPR051906">
    <property type="entry name" value="TolC-like"/>
</dbReference>
<dbReference type="PANTHER" id="PTHR30026:SF23">
    <property type="entry name" value="TO APRF-PUTATIVE OUTER MEMBRANE EFFLUX PROTEIN OR SECRETED ALKALINE PHOSPHATASE-RELATED"/>
    <property type="match status" value="1"/>
</dbReference>
<dbReference type="RefSeq" id="WP_406695320.1">
    <property type="nucleotide sequence ID" value="NZ_CP155447.1"/>
</dbReference>
<gene>
    <name evidence="9" type="ORF">V5E97_30265</name>
</gene>
<feature type="compositionally biased region" description="Polar residues" evidence="8">
    <location>
        <begin position="730"/>
        <end position="739"/>
    </location>
</feature>
<organism evidence="9">
    <name type="scientific">Singulisphaera sp. Ch08</name>
    <dbReference type="NCBI Taxonomy" id="3120278"/>
    <lineage>
        <taxon>Bacteria</taxon>
        <taxon>Pseudomonadati</taxon>
        <taxon>Planctomycetota</taxon>
        <taxon>Planctomycetia</taxon>
        <taxon>Isosphaerales</taxon>
        <taxon>Isosphaeraceae</taxon>
        <taxon>Singulisphaera</taxon>
    </lineage>
</organism>
<evidence type="ECO:0000256" key="1">
    <source>
        <dbReference type="ARBA" id="ARBA00004442"/>
    </source>
</evidence>
<keyword evidence="6" id="KW-0472">Membrane</keyword>
<dbReference type="InterPro" id="IPR003423">
    <property type="entry name" value="OMP_efflux"/>
</dbReference>
<evidence type="ECO:0000256" key="7">
    <source>
        <dbReference type="ARBA" id="ARBA00023237"/>
    </source>
</evidence>
<dbReference type="SUPFAM" id="SSF56954">
    <property type="entry name" value="Outer membrane efflux proteins (OEP)"/>
    <property type="match status" value="1"/>
</dbReference>
<evidence type="ECO:0000256" key="5">
    <source>
        <dbReference type="ARBA" id="ARBA00022692"/>
    </source>
</evidence>
<evidence type="ECO:0000256" key="8">
    <source>
        <dbReference type="SAM" id="MobiDB-lite"/>
    </source>
</evidence>
<reference evidence="9" key="1">
    <citation type="submission" date="2024-05" db="EMBL/GenBank/DDBJ databases">
        <title>Planctomycetes of the genus Singulisphaera possess chitinolytic capabilities.</title>
        <authorList>
            <person name="Ivanova A."/>
        </authorList>
    </citation>
    <scope>NUCLEOTIDE SEQUENCE</scope>
    <source>
        <strain evidence="9">Ch08T</strain>
    </source>
</reference>
<keyword evidence="3" id="KW-0813">Transport</keyword>
<dbReference type="GO" id="GO:0015288">
    <property type="term" value="F:porin activity"/>
    <property type="evidence" value="ECO:0007669"/>
    <property type="project" value="TreeGrafter"/>
</dbReference>
<dbReference type="EMBL" id="CP155447">
    <property type="protein sequence ID" value="XBH02578.1"/>
    <property type="molecule type" value="Genomic_DNA"/>
</dbReference>
<dbReference type="Pfam" id="PF02321">
    <property type="entry name" value="OEP"/>
    <property type="match status" value="2"/>
</dbReference>
<keyword evidence="5" id="KW-0812">Transmembrane</keyword>
<evidence type="ECO:0000313" key="9">
    <source>
        <dbReference type="EMBL" id="XBH02578.1"/>
    </source>
</evidence>
<evidence type="ECO:0000256" key="6">
    <source>
        <dbReference type="ARBA" id="ARBA00023136"/>
    </source>
</evidence>
<sequence length="784" mass="84294">MAILVKDGLAMRLTRIKKRLAQAAMVAAAWAASSGCQRLPYIDQSKAVPHENLGTIGDEDKEVTQAQFLSSSMALPMPKVQKPRTTNDPEAQEIWELTLPDAIRVGLDNSEVVRVISLGAQGIPVGGFEPTPLNNGAGSGIASALGASPLQTVYDPAIQETQIAQALSTFDTNFTTSLLWGHSVAPFNNAISAGTIVGASRFPIIFDQDTAQFQTGVQKRTATGAQLGVTHNISYLYSNSPTNATPSAYTTNLQLSLTQPLLGSAPLAGGQAGPPVGLEANRAPIVIARLNADAAVWRFKAEIMAHVRSIEQQYWSLAQQHVQLWSSEKAVELAEEIKKREESELEVGRGTVADVAEATQRLEQFRLDLVTKTSDVITTERQLRNILGLPPADSRRIVPVTAPSEARLQPDWDSSVAQMLSFQPDIVSQQLVVRVAELQLLISRNQLLPVLNFNALYQFNGLGADLDSAESVMTGRTIRAIDPLISQQQRAAGLNASPGNFNNFQSWQVGFTFQMPLGMRAPLANTRQSQYILLKQRAYLQQIVHQTTHSLSRFFLEVDANYKQFKTASRLRAAAAQRLEAQRAFYEEGRITIDRYLDAVSQYASAVAQEAQFKTTYNISIVALEEAKGTLLAYDNIAVAEGPHPKKAYVQARDQQAAHRQLPVGGEGNYAPRPITGPPGPDPVAPMVSPGAEPTGPIPLLPAPVGPLGPPATPVNPTVPAGEPPILSRSAPSPTQPSRSVPAPVEPEVIPASATTTTPASIAEGDNDLPPLPVSIELPPLPPQ</sequence>
<evidence type="ECO:0000256" key="2">
    <source>
        <dbReference type="ARBA" id="ARBA00007613"/>
    </source>
</evidence>
<feature type="compositionally biased region" description="Low complexity" evidence="8">
    <location>
        <begin position="740"/>
        <end position="763"/>
    </location>
</feature>
<dbReference type="Gene3D" id="1.20.1600.10">
    <property type="entry name" value="Outer membrane efflux proteins (OEP)"/>
    <property type="match status" value="1"/>
</dbReference>
<dbReference type="GO" id="GO:1990281">
    <property type="term" value="C:efflux pump complex"/>
    <property type="evidence" value="ECO:0007669"/>
    <property type="project" value="TreeGrafter"/>
</dbReference>
<feature type="compositionally biased region" description="Pro residues" evidence="8">
    <location>
        <begin position="696"/>
        <end position="714"/>
    </location>
</feature>
<protein>
    <submittedName>
        <fullName evidence="9">TolC family protein</fullName>
    </submittedName>
</protein>
<feature type="region of interest" description="Disordered" evidence="8">
    <location>
        <begin position="662"/>
        <end position="784"/>
    </location>
</feature>
<keyword evidence="4" id="KW-1134">Transmembrane beta strand</keyword>
<comment type="similarity">
    <text evidence="2">Belongs to the outer membrane factor (OMF) (TC 1.B.17) family.</text>
</comment>